<dbReference type="InterPro" id="IPR023214">
    <property type="entry name" value="HAD_sf"/>
</dbReference>
<protein>
    <submittedName>
        <fullName evidence="1">Flavin mononucleotide phosphatase YbjI</fullName>
        <ecNumber evidence="1">3.1.3.-</ecNumber>
    </submittedName>
</protein>
<dbReference type="KEGG" id="cee:CENDO_03865"/>
<dbReference type="GO" id="GO:0000287">
    <property type="term" value="F:magnesium ion binding"/>
    <property type="evidence" value="ECO:0007669"/>
    <property type="project" value="TreeGrafter"/>
</dbReference>
<accession>A0A4P7QGH5</accession>
<dbReference type="InterPro" id="IPR000150">
    <property type="entry name" value="Cof"/>
</dbReference>
<evidence type="ECO:0000313" key="1">
    <source>
        <dbReference type="EMBL" id="QCB28066.1"/>
    </source>
</evidence>
<dbReference type="InterPro" id="IPR006379">
    <property type="entry name" value="HAD-SF_hydro_IIB"/>
</dbReference>
<reference evidence="1 2" key="1">
    <citation type="submission" date="2019-04" db="EMBL/GenBank/DDBJ databases">
        <title>Corynebacterium endometrii sp. nov., isolated from the uterus of a cow with endometritis.</title>
        <authorList>
            <person name="Ballas P."/>
            <person name="Ruckert C."/>
            <person name="Wagener K."/>
            <person name="Drillich M."/>
            <person name="Kaempfer P."/>
            <person name="Busse H.-J."/>
            <person name="Ehling-Schulz M."/>
        </authorList>
    </citation>
    <scope>NUCLEOTIDE SEQUENCE [LARGE SCALE GENOMIC DNA]</scope>
    <source>
        <strain evidence="1 2">LMM-1653</strain>
    </source>
</reference>
<organism evidence="1 2">
    <name type="scientific">Corynebacterium endometrii</name>
    <dbReference type="NCBI Taxonomy" id="2488819"/>
    <lineage>
        <taxon>Bacteria</taxon>
        <taxon>Bacillati</taxon>
        <taxon>Actinomycetota</taxon>
        <taxon>Actinomycetes</taxon>
        <taxon>Mycobacteriales</taxon>
        <taxon>Corynebacteriaceae</taxon>
        <taxon>Corynebacterium</taxon>
    </lineage>
</organism>
<dbReference type="Proteomes" id="UP000296352">
    <property type="component" value="Chromosome"/>
</dbReference>
<dbReference type="PANTHER" id="PTHR10000">
    <property type="entry name" value="PHOSPHOSERINE PHOSPHATASE"/>
    <property type="match status" value="1"/>
</dbReference>
<name>A0A4P7QGH5_9CORY</name>
<dbReference type="InterPro" id="IPR036412">
    <property type="entry name" value="HAD-like_sf"/>
</dbReference>
<dbReference type="PANTHER" id="PTHR10000:SF53">
    <property type="entry name" value="5-AMINO-6-(5-PHOSPHO-D-RIBITYLAMINO)URACIL PHOSPHATASE YBJI-RELATED"/>
    <property type="match status" value="1"/>
</dbReference>
<dbReference type="SUPFAM" id="SSF56784">
    <property type="entry name" value="HAD-like"/>
    <property type="match status" value="1"/>
</dbReference>
<dbReference type="Gene3D" id="3.40.50.1000">
    <property type="entry name" value="HAD superfamily/HAD-like"/>
    <property type="match status" value="1"/>
</dbReference>
<dbReference type="EC" id="3.1.3.-" evidence="1"/>
<gene>
    <name evidence="1" type="primary">ybjI</name>
    <name evidence="1" type="ORF">CENDO_03865</name>
</gene>
<dbReference type="GO" id="GO:0005829">
    <property type="term" value="C:cytosol"/>
    <property type="evidence" value="ECO:0007669"/>
    <property type="project" value="TreeGrafter"/>
</dbReference>
<dbReference type="EMBL" id="CP039247">
    <property type="protein sequence ID" value="QCB28066.1"/>
    <property type="molecule type" value="Genomic_DNA"/>
</dbReference>
<sequence length="258" mass="27648">MDGTLLNADGTVPNEFWPLLDRAKDLGVAVAPASGRQLASLRTMFDGGPSSPRSYIAENGTVVFHEGAIIDSSVLPRDAVLRALAARPEFGANNDMVLCTPELTYMLRGVGQRTRAELEKYYYSVQEVDDLLEVANTKDIIKVAVFCEAGSEEHIYPALKRAVGDQNVAVSGQHWIDVMAAGAHKGRALEHMAEKLSIAIEDTVAIGDYLNDYELLQAAGTAIAMGNAHPEILAIADVVAPPNSEQGCITMLKELLGA</sequence>
<dbReference type="NCBIfam" id="TIGR00099">
    <property type="entry name" value="Cof-subfamily"/>
    <property type="match status" value="1"/>
</dbReference>
<dbReference type="NCBIfam" id="TIGR01484">
    <property type="entry name" value="HAD-SF-IIB"/>
    <property type="match status" value="1"/>
</dbReference>
<dbReference type="GO" id="GO:0016791">
    <property type="term" value="F:phosphatase activity"/>
    <property type="evidence" value="ECO:0007669"/>
    <property type="project" value="TreeGrafter"/>
</dbReference>
<dbReference type="Pfam" id="PF08282">
    <property type="entry name" value="Hydrolase_3"/>
    <property type="match status" value="1"/>
</dbReference>
<keyword evidence="2" id="KW-1185">Reference proteome</keyword>
<keyword evidence="1" id="KW-0378">Hydrolase</keyword>
<dbReference type="Gene3D" id="3.30.1240.10">
    <property type="match status" value="1"/>
</dbReference>
<dbReference type="AlphaFoldDB" id="A0A4P7QGH5"/>
<evidence type="ECO:0000313" key="2">
    <source>
        <dbReference type="Proteomes" id="UP000296352"/>
    </source>
</evidence>
<proteinExistence type="predicted"/>